<feature type="compositionally biased region" description="Low complexity" evidence="1">
    <location>
        <begin position="52"/>
        <end position="65"/>
    </location>
</feature>
<sequence>MPHGPDIAARPRLIRTTDEGAADMARYTTMRPTLDDAVREILTASATPPSPRRAGTPGAAATYPAARRRGTGSAIRGAQTRSTTVRKPLRIPGR</sequence>
<name>A0A317N135_9NOCA</name>
<dbReference type="AlphaFoldDB" id="A0A317N135"/>
<organism evidence="2 3">
    <name type="scientific">Nocardia neocaledoniensis</name>
    <dbReference type="NCBI Taxonomy" id="236511"/>
    <lineage>
        <taxon>Bacteria</taxon>
        <taxon>Bacillati</taxon>
        <taxon>Actinomycetota</taxon>
        <taxon>Actinomycetes</taxon>
        <taxon>Mycobacteriales</taxon>
        <taxon>Nocardiaceae</taxon>
        <taxon>Nocardia</taxon>
    </lineage>
</organism>
<feature type="region of interest" description="Disordered" evidence="1">
    <location>
        <begin position="1"/>
        <end position="20"/>
    </location>
</feature>
<evidence type="ECO:0000313" key="3">
    <source>
        <dbReference type="Proteomes" id="UP000246410"/>
    </source>
</evidence>
<accession>A0A317N135</accession>
<evidence type="ECO:0000313" key="2">
    <source>
        <dbReference type="EMBL" id="PWV67640.1"/>
    </source>
</evidence>
<comment type="caution">
    <text evidence="2">The sequence shown here is derived from an EMBL/GenBank/DDBJ whole genome shotgun (WGS) entry which is preliminary data.</text>
</comment>
<reference evidence="2 3" key="1">
    <citation type="submission" date="2018-05" db="EMBL/GenBank/DDBJ databases">
        <title>Genomic Encyclopedia of Type Strains, Phase IV (KMG-IV): sequencing the most valuable type-strain genomes for metagenomic binning, comparative biology and taxonomic classification.</title>
        <authorList>
            <person name="Goeker M."/>
        </authorList>
    </citation>
    <scope>NUCLEOTIDE SEQUENCE [LARGE SCALE GENOMIC DNA]</scope>
    <source>
        <strain evidence="2 3">DSM 44717</strain>
    </source>
</reference>
<evidence type="ECO:0000256" key="1">
    <source>
        <dbReference type="SAM" id="MobiDB-lite"/>
    </source>
</evidence>
<proteinExistence type="predicted"/>
<protein>
    <submittedName>
        <fullName evidence="2">Uncharacterized protein</fullName>
    </submittedName>
</protein>
<dbReference type="EMBL" id="QGTL01000020">
    <property type="protein sequence ID" value="PWV67640.1"/>
    <property type="molecule type" value="Genomic_DNA"/>
</dbReference>
<keyword evidence="3" id="KW-1185">Reference proteome</keyword>
<dbReference type="Proteomes" id="UP000246410">
    <property type="component" value="Unassembled WGS sequence"/>
</dbReference>
<gene>
    <name evidence="2" type="ORF">DFR69_12038</name>
</gene>
<feature type="region of interest" description="Disordered" evidence="1">
    <location>
        <begin position="44"/>
        <end position="94"/>
    </location>
</feature>